<organism evidence="2">
    <name type="scientific">uncultured Caudovirales phage</name>
    <dbReference type="NCBI Taxonomy" id="2100421"/>
    <lineage>
        <taxon>Viruses</taxon>
        <taxon>Duplodnaviria</taxon>
        <taxon>Heunggongvirae</taxon>
        <taxon>Uroviricota</taxon>
        <taxon>Caudoviricetes</taxon>
        <taxon>Peduoviridae</taxon>
        <taxon>Maltschvirus</taxon>
        <taxon>Maltschvirus maltsch</taxon>
    </lineage>
</organism>
<name>A0A6J5M2N9_9CAUD</name>
<proteinExistence type="predicted"/>
<feature type="region of interest" description="Disordered" evidence="1">
    <location>
        <begin position="104"/>
        <end position="132"/>
    </location>
</feature>
<sequence length="132" mass="15061">MAGPYSKLKRAQIPDYGKREFTGESKERGFLGEVRLPNQRDVMTEVSIGKPGTSETYRPALTKGIHPADLNYIRETGKVPEDVYATSQRSAEKRIAEGKSPFWNKLQDESTQTTETMRQDELKRRELLKGKK</sequence>
<accession>A0A6J5M2N9</accession>
<evidence type="ECO:0000256" key="1">
    <source>
        <dbReference type="SAM" id="MobiDB-lite"/>
    </source>
</evidence>
<feature type="compositionally biased region" description="Basic and acidic residues" evidence="1">
    <location>
        <begin position="117"/>
        <end position="132"/>
    </location>
</feature>
<gene>
    <name evidence="2" type="ORF">UFOVP342_70</name>
</gene>
<reference evidence="2" key="1">
    <citation type="submission" date="2020-04" db="EMBL/GenBank/DDBJ databases">
        <authorList>
            <person name="Chiriac C."/>
            <person name="Salcher M."/>
            <person name="Ghai R."/>
            <person name="Kavagutti S V."/>
        </authorList>
    </citation>
    <scope>NUCLEOTIDE SEQUENCE</scope>
</reference>
<dbReference type="EMBL" id="LR796361">
    <property type="protein sequence ID" value="CAB4139657.1"/>
    <property type="molecule type" value="Genomic_DNA"/>
</dbReference>
<protein>
    <submittedName>
        <fullName evidence="2">Uncharacterized protein</fullName>
    </submittedName>
</protein>
<evidence type="ECO:0000313" key="2">
    <source>
        <dbReference type="EMBL" id="CAB4139657.1"/>
    </source>
</evidence>